<feature type="domain" description="Protein kinase" evidence="7">
    <location>
        <begin position="182"/>
        <end position="525"/>
    </location>
</feature>
<feature type="compositionally biased region" description="Basic and acidic residues" evidence="6">
    <location>
        <begin position="572"/>
        <end position="585"/>
    </location>
</feature>
<feature type="region of interest" description="Disordered" evidence="6">
    <location>
        <begin position="538"/>
        <end position="557"/>
    </location>
</feature>
<dbReference type="InterPro" id="IPR011009">
    <property type="entry name" value="Kinase-like_dom_sf"/>
</dbReference>
<evidence type="ECO:0000313" key="8">
    <source>
        <dbReference type="EMBL" id="SMQ49302.1"/>
    </source>
</evidence>
<keyword evidence="2" id="KW-0808">Transferase</keyword>
<sequence>MAQPAKWTTFLKRNIRQARANNNGNYAAALAEVSAGWRVAKAQRTQAQANALQELARSQAEALQEAARNRPEAIEAARLQAEADQEAARVQEEADQEAARIQEEADQEAARIQEEADQRAAQRQENNRRLAELTQTRNAQNAEQAQAIAERAQAIDNDLMGREGDDEVMPTADELRGDTLWKGGLAIGGRGGVNDVSVWVRLDPAGLVRDRAVVKRTTVEKLADWKDGTKWSGDIRDVQNRQNMDYVLHKRLCDVPNGGANFAKLRGYRNFPEDHQYRVIGEYYDADNLEVMMNKYHSEFRHEDTIPPIRKAKVLPAETPIVPEPVVWRMLEQLLRAVLVMEQGSLDGPVEGWRQVVHRDLKPDNVFLATTTDSIYPNVKLSDFEFAVETSTTDGFNPQVLRRDDAGNACWRPMELRTDDQQKAILDKEKEDTGQEYRSLIDEQILAAANLWGVGAIIYELMHSDVSFERPYYTKPNDPMWVKWNPSIENSYSTALVDIVKTCLMHEPAQRGTAREKLDIVDRAIDDDEKADRLRLARDGAAADEDGPHAAFKYPEPDERYAMGAEYFKAEREAKSARDQAEKNRQSTADLAALSQKYMPPAAQE</sequence>
<dbReference type="SUPFAM" id="SSF56112">
    <property type="entry name" value="Protein kinase-like (PK-like)"/>
    <property type="match status" value="1"/>
</dbReference>
<dbReference type="GO" id="GO:0004674">
    <property type="term" value="F:protein serine/threonine kinase activity"/>
    <property type="evidence" value="ECO:0007669"/>
    <property type="project" value="UniProtKB-EC"/>
</dbReference>
<dbReference type="GO" id="GO:0005524">
    <property type="term" value="F:ATP binding"/>
    <property type="evidence" value="ECO:0007669"/>
    <property type="project" value="UniProtKB-KW"/>
</dbReference>
<proteinExistence type="predicted"/>
<dbReference type="Gene3D" id="1.10.510.10">
    <property type="entry name" value="Transferase(Phosphotransferase) domain 1"/>
    <property type="match status" value="1"/>
</dbReference>
<dbReference type="PROSITE" id="PS50011">
    <property type="entry name" value="PROTEIN_KINASE_DOM"/>
    <property type="match status" value="1"/>
</dbReference>
<dbReference type="Proteomes" id="UP000215127">
    <property type="component" value="Chromosome 3"/>
</dbReference>
<feature type="region of interest" description="Disordered" evidence="6">
    <location>
        <begin position="572"/>
        <end position="605"/>
    </location>
</feature>
<dbReference type="PANTHER" id="PTHR43671:SF13">
    <property type="entry name" value="SERINE_THREONINE-PROTEIN KINASE NEK2"/>
    <property type="match status" value="1"/>
</dbReference>
<keyword evidence="9" id="KW-1185">Reference proteome</keyword>
<keyword evidence="4" id="KW-0418">Kinase</keyword>
<dbReference type="InterPro" id="IPR008271">
    <property type="entry name" value="Ser/Thr_kinase_AS"/>
</dbReference>
<protein>
    <recommendedName>
        <fullName evidence="1">non-specific serine/threonine protein kinase</fullName>
        <ecNumber evidence="1">2.7.11.1</ecNumber>
    </recommendedName>
</protein>
<evidence type="ECO:0000313" key="9">
    <source>
        <dbReference type="Proteomes" id="UP000215127"/>
    </source>
</evidence>
<dbReference type="EMBL" id="LT853694">
    <property type="protein sequence ID" value="SMQ49302.1"/>
    <property type="molecule type" value="Genomic_DNA"/>
</dbReference>
<name>A0A1X7RPD0_ZYMT9</name>
<reference evidence="8 9" key="1">
    <citation type="submission" date="2016-06" db="EMBL/GenBank/DDBJ databases">
        <authorList>
            <person name="Kjaerup R.B."/>
            <person name="Dalgaard T.S."/>
            <person name="Juul-Madsen H.R."/>
        </authorList>
    </citation>
    <scope>NUCLEOTIDE SEQUENCE [LARGE SCALE GENOMIC DNA]</scope>
</reference>
<dbReference type="SMART" id="SM00220">
    <property type="entry name" value="S_TKc"/>
    <property type="match status" value="1"/>
</dbReference>
<dbReference type="InterPro" id="IPR000719">
    <property type="entry name" value="Prot_kinase_dom"/>
</dbReference>
<accession>A0A1X7RPD0</accession>
<evidence type="ECO:0000256" key="6">
    <source>
        <dbReference type="SAM" id="MobiDB-lite"/>
    </source>
</evidence>
<keyword evidence="3" id="KW-0547">Nucleotide-binding</keyword>
<organism evidence="8 9">
    <name type="scientific">Zymoseptoria tritici (strain ST99CH_3D7)</name>
    <dbReference type="NCBI Taxonomy" id="1276538"/>
    <lineage>
        <taxon>Eukaryota</taxon>
        <taxon>Fungi</taxon>
        <taxon>Dikarya</taxon>
        <taxon>Ascomycota</taxon>
        <taxon>Pezizomycotina</taxon>
        <taxon>Dothideomycetes</taxon>
        <taxon>Dothideomycetidae</taxon>
        <taxon>Mycosphaerellales</taxon>
        <taxon>Mycosphaerellaceae</taxon>
        <taxon>Zymoseptoria</taxon>
    </lineage>
</organism>
<evidence type="ECO:0000256" key="1">
    <source>
        <dbReference type="ARBA" id="ARBA00012513"/>
    </source>
</evidence>
<evidence type="ECO:0000256" key="2">
    <source>
        <dbReference type="ARBA" id="ARBA00022679"/>
    </source>
</evidence>
<evidence type="ECO:0000256" key="4">
    <source>
        <dbReference type="ARBA" id="ARBA00022777"/>
    </source>
</evidence>
<dbReference type="PROSITE" id="PS00108">
    <property type="entry name" value="PROTEIN_KINASE_ST"/>
    <property type="match status" value="1"/>
</dbReference>
<feature type="region of interest" description="Disordered" evidence="6">
    <location>
        <begin position="92"/>
        <end position="125"/>
    </location>
</feature>
<dbReference type="PANTHER" id="PTHR43671">
    <property type="entry name" value="SERINE/THREONINE-PROTEIN KINASE NEK"/>
    <property type="match status" value="1"/>
</dbReference>
<dbReference type="AlphaFoldDB" id="A0A1X7RPD0"/>
<keyword evidence="5" id="KW-0067">ATP-binding</keyword>
<evidence type="ECO:0000256" key="5">
    <source>
        <dbReference type="ARBA" id="ARBA00022840"/>
    </source>
</evidence>
<dbReference type="EC" id="2.7.11.1" evidence="1"/>
<dbReference type="InterPro" id="IPR050660">
    <property type="entry name" value="NEK_Ser/Thr_kinase"/>
</dbReference>
<gene>
    <name evidence="8" type="ORF">ZT3D7_G4453</name>
</gene>
<evidence type="ECO:0000259" key="7">
    <source>
        <dbReference type="PROSITE" id="PS50011"/>
    </source>
</evidence>
<evidence type="ECO:0000256" key="3">
    <source>
        <dbReference type="ARBA" id="ARBA00022741"/>
    </source>
</evidence>